<dbReference type="Pfam" id="PF01467">
    <property type="entry name" value="CTP_transf_like"/>
    <property type="match status" value="1"/>
</dbReference>
<comment type="catalytic activity">
    <reaction evidence="8 9">
        <text>(R)-4'-phosphopantetheine + ATP + H(+) = 3'-dephospho-CoA + diphosphate</text>
        <dbReference type="Rhea" id="RHEA:19801"/>
        <dbReference type="ChEBI" id="CHEBI:15378"/>
        <dbReference type="ChEBI" id="CHEBI:30616"/>
        <dbReference type="ChEBI" id="CHEBI:33019"/>
        <dbReference type="ChEBI" id="CHEBI:57328"/>
        <dbReference type="ChEBI" id="CHEBI:61723"/>
        <dbReference type="EC" id="2.7.7.3"/>
    </reaction>
</comment>
<evidence type="ECO:0000256" key="6">
    <source>
        <dbReference type="ARBA" id="ARBA00022842"/>
    </source>
</evidence>
<keyword evidence="12" id="KW-1185">Reference proteome</keyword>
<dbReference type="PANTHER" id="PTHR21342:SF1">
    <property type="entry name" value="PHOSPHOPANTETHEINE ADENYLYLTRANSFERASE"/>
    <property type="match status" value="1"/>
</dbReference>
<dbReference type="GO" id="GO:0004595">
    <property type="term" value="F:pantetheine-phosphate adenylyltransferase activity"/>
    <property type="evidence" value="ECO:0007669"/>
    <property type="project" value="UniProtKB-UniRule"/>
</dbReference>
<keyword evidence="2 9" id="KW-0808">Transferase</keyword>
<proteinExistence type="inferred from homology"/>
<feature type="site" description="Transition state stabilizer" evidence="9">
    <location>
        <position position="18"/>
    </location>
</feature>
<feature type="domain" description="Cytidyltransferase-like" evidence="10">
    <location>
        <begin position="6"/>
        <end position="135"/>
    </location>
</feature>
<keyword evidence="5 9" id="KW-0067">ATP-binding</keyword>
<dbReference type="InterPro" id="IPR004821">
    <property type="entry name" value="Cyt_trans-like"/>
</dbReference>
<dbReference type="Gene3D" id="3.40.50.620">
    <property type="entry name" value="HUPs"/>
    <property type="match status" value="1"/>
</dbReference>
<feature type="binding site" evidence="9">
    <location>
        <position position="18"/>
    </location>
    <ligand>
        <name>ATP</name>
        <dbReference type="ChEBI" id="CHEBI:30616"/>
    </ligand>
</feature>
<comment type="cofactor">
    <cofactor evidence="9">
        <name>Mg(2+)</name>
        <dbReference type="ChEBI" id="CHEBI:18420"/>
    </cofactor>
</comment>
<evidence type="ECO:0000256" key="5">
    <source>
        <dbReference type="ARBA" id="ARBA00022840"/>
    </source>
</evidence>
<dbReference type="AlphaFoldDB" id="A0A1H9IAP0"/>
<dbReference type="EC" id="2.7.7.3" evidence="9"/>
<keyword evidence="4 9" id="KW-0547">Nucleotide-binding</keyword>
<evidence type="ECO:0000256" key="8">
    <source>
        <dbReference type="ARBA" id="ARBA00029346"/>
    </source>
</evidence>
<organism evidence="11 12">
    <name type="scientific">Granulicatella balaenopterae</name>
    <dbReference type="NCBI Taxonomy" id="137733"/>
    <lineage>
        <taxon>Bacteria</taxon>
        <taxon>Bacillati</taxon>
        <taxon>Bacillota</taxon>
        <taxon>Bacilli</taxon>
        <taxon>Lactobacillales</taxon>
        <taxon>Carnobacteriaceae</taxon>
        <taxon>Granulicatella</taxon>
    </lineage>
</organism>
<comment type="function">
    <text evidence="9">Reversibly transfers an adenylyl group from ATP to 4'-phosphopantetheine, yielding dephospho-CoA (dPCoA) and pyrophosphate.</text>
</comment>
<evidence type="ECO:0000313" key="11">
    <source>
        <dbReference type="EMBL" id="SEQ71629.1"/>
    </source>
</evidence>
<evidence type="ECO:0000259" key="10">
    <source>
        <dbReference type="Pfam" id="PF01467"/>
    </source>
</evidence>
<feature type="binding site" evidence="9">
    <location>
        <position position="89"/>
    </location>
    <ligand>
        <name>substrate</name>
    </ligand>
</feature>
<evidence type="ECO:0000256" key="7">
    <source>
        <dbReference type="ARBA" id="ARBA00022993"/>
    </source>
</evidence>
<accession>A0A1H9IAP0</accession>
<dbReference type="STRING" id="137733.SAMN05421767_10520"/>
<dbReference type="EMBL" id="FOGF01000005">
    <property type="protein sequence ID" value="SEQ71629.1"/>
    <property type="molecule type" value="Genomic_DNA"/>
</dbReference>
<dbReference type="CDD" id="cd02163">
    <property type="entry name" value="PPAT"/>
    <property type="match status" value="1"/>
</dbReference>
<comment type="subunit">
    <text evidence="9">Homohexamer.</text>
</comment>
<evidence type="ECO:0000256" key="9">
    <source>
        <dbReference type="HAMAP-Rule" id="MF_00151"/>
    </source>
</evidence>
<comment type="subcellular location">
    <subcellularLocation>
        <location evidence="9">Cytoplasm</location>
    </subcellularLocation>
</comment>
<sequence length="161" mass="18057">MKQVALYAGSFDPITNGHIDIIERTATLFDEVIIAISYNTTKNNLFNQQERMQLAKDCLAHLDNVCVIEHTGGLTVDLAEQLGATVLVRGIRNTVDFEYESNIATLNKTQNDKIETIIFLANEQYRFVSSSMIKEIAQFGGVITQFVPELVEQAIKAKFQL</sequence>
<feature type="binding site" evidence="9">
    <location>
        <begin position="90"/>
        <end position="92"/>
    </location>
    <ligand>
        <name>ATP</name>
        <dbReference type="ChEBI" id="CHEBI:30616"/>
    </ligand>
</feature>
<dbReference type="PANTHER" id="PTHR21342">
    <property type="entry name" value="PHOSPHOPANTETHEINE ADENYLYLTRANSFERASE"/>
    <property type="match status" value="1"/>
</dbReference>
<dbReference type="InterPro" id="IPR014729">
    <property type="entry name" value="Rossmann-like_a/b/a_fold"/>
</dbReference>
<dbReference type="PRINTS" id="PR01020">
    <property type="entry name" value="LPSBIOSNTHSS"/>
</dbReference>
<dbReference type="GO" id="GO:0005737">
    <property type="term" value="C:cytoplasm"/>
    <property type="evidence" value="ECO:0007669"/>
    <property type="project" value="UniProtKB-SubCell"/>
</dbReference>
<feature type="binding site" evidence="9">
    <location>
        <position position="42"/>
    </location>
    <ligand>
        <name>substrate</name>
    </ligand>
</feature>
<dbReference type="OrthoDB" id="9806661at2"/>
<feature type="binding site" evidence="9">
    <location>
        <begin position="125"/>
        <end position="131"/>
    </location>
    <ligand>
        <name>ATP</name>
        <dbReference type="ChEBI" id="CHEBI:30616"/>
    </ligand>
</feature>
<feature type="binding site" evidence="9">
    <location>
        <position position="10"/>
    </location>
    <ligand>
        <name>substrate</name>
    </ligand>
</feature>
<feature type="binding site" evidence="9">
    <location>
        <begin position="10"/>
        <end position="11"/>
    </location>
    <ligand>
        <name>ATP</name>
        <dbReference type="ChEBI" id="CHEBI:30616"/>
    </ligand>
</feature>
<keyword evidence="6 9" id="KW-0460">Magnesium</keyword>
<keyword evidence="3 9" id="KW-0548">Nucleotidyltransferase</keyword>
<gene>
    <name evidence="9" type="primary">coaD</name>
    <name evidence="11" type="ORF">SAMN05421767_10520</name>
</gene>
<protein>
    <recommendedName>
        <fullName evidence="9">Phosphopantetheine adenylyltransferase</fullName>
        <ecNumber evidence="9">2.7.7.3</ecNumber>
    </recommendedName>
    <alternativeName>
        <fullName evidence="9">Dephospho-CoA pyrophosphorylase</fullName>
    </alternativeName>
    <alternativeName>
        <fullName evidence="9">Pantetheine-phosphate adenylyltransferase</fullName>
        <shortName evidence="9">PPAT</shortName>
    </alternativeName>
</protein>
<keyword evidence="1 9" id="KW-0963">Cytoplasm</keyword>
<dbReference type="Proteomes" id="UP000198556">
    <property type="component" value="Unassembled WGS sequence"/>
</dbReference>
<dbReference type="NCBIfam" id="TIGR00125">
    <property type="entry name" value="cyt_tran_rel"/>
    <property type="match status" value="1"/>
</dbReference>
<dbReference type="SUPFAM" id="SSF52374">
    <property type="entry name" value="Nucleotidylyl transferase"/>
    <property type="match status" value="1"/>
</dbReference>
<evidence type="ECO:0000256" key="1">
    <source>
        <dbReference type="ARBA" id="ARBA00022490"/>
    </source>
</evidence>
<dbReference type="UniPathway" id="UPA00241">
    <property type="reaction ID" value="UER00355"/>
</dbReference>
<comment type="pathway">
    <text evidence="9">Cofactor biosynthesis; coenzyme A biosynthesis; CoA from (R)-pantothenate: step 4/5.</text>
</comment>
<dbReference type="GO" id="GO:0005524">
    <property type="term" value="F:ATP binding"/>
    <property type="evidence" value="ECO:0007669"/>
    <property type="project" value="UniProtKB-KW"/>
</dbReference>
<name>A0A1H9IAP0_9LACT</name>
<reference evidence="11 12" key="1">
    <citation type="submission" date="2016-10" db="EMBL/GenBank/DDBJ databases">
        <authorList>
            <person name="de Groot N.N."/>
        </authorList>
    </citation>
    <scope>NUCLEOTIDE SEQUENCE [LARGE SCALE GENOMIC DNA]</scope>
    <source>
        <strain evidence="11 12">DSM 15827</strain>
    </source>
</reference>
<keyword evidence="7 9" id="KW-0173">Coenzyme A biosynthesis</keyword>
<feature type="binding site" evidence="9">
    <location>
        <position position="75"/>
    </location>
    <ligand>
        <name>substrate</name>
    </ligand>
</feature>
<evidence type="ECO:0000256" key="2">
    <source>
        <dbReference type="ARBA" id="ARBA00022679"/>
    </source>
</evidence>
<dbReference type="InterPro" id="IPR001980">
    <property type="entry name" value="PPAT"/>
</dbReference>
<dbReference type="GO" id="GO:0015937">
    <property type="term" value="P:coenzyme A biosynthetic process"/>
    <property type="evidence" value="ECO:0007669"/>
    <property type="project" value="UniProtKB-UniRule"/>
</dbReference>
<evidence type="ECO:0000256" key="4">
    <source>
        <dbReference type="ARBA" id="ARBA00022741"/>
    </source>
</evidence>
<dbReference type="HAMAP" id="MF_00151">
    <property type="entry name" value="PPAT_bact"/>
    <property type="match status" value="1"/>
</dbReference>
<feature type="binding site" evidence="9">
    <location>
        <position position="100"/>
    </location>
    <ligand>
        <name>ATP</name>
        <dbReference type="ChEBI" id="CHEBI:30616"/>
    </ligand>
</feature>
<dbReference type="NCBIfam" id="TIGR01510">
    <property type="entry name" value="coaD_prev_kdtB"/>
    <property type="match status" value="1"/>
</dbReference>
<evidence type="ECO:0000313" key="12">
    <source>
        <dbReference type="Proteomes" id="UP000198556"/>
    </source>
</evidence>
<evidence type="ECO:0000256" key="3">
    <source>
        <dbReference type="ARBA" id="ARBA00022695"/>
    </source>
</evidence>
<comment type="similarity">
    <text evidence="9">Belongs to the bacterial CoaD family.</text>
</comment>